<dbReference type="EMBL" id="CP025628">
    <property type="protein sequence ID" value="AWD32633.1"/>
    <property type="molecule type" value="Genomic_DNA"/>
</dbReference>
<keyword evidence="3 6" id="KW-0717">Septation</keyword>
<keyword evidence="2 6" id="KW-0132">Cell division</keyword>
<keyword evidence="4 6" id="KW-0131">Cell cycle</keyword>
<keyword evidence="10" id="KW-1185">Reference proteome</keyword>
<dbReference type="GO" id="GO:1901891">
    <property type="term" value="P:regulation of cell septum assembly"/>
    <property type="evidence" value="ECO:0007669"/>
    <property type="project" value="InterPro"/>
</dbReference>
<dbReference type="OrthoDB" id="9794530at2"/>
<dbReference type="GO" id="GO:0000902">
    <property type="term" value="P:cell morphogenesis"/>
    <property type="evidence" value="ECO:0007669"/>
    <property type="project" value="InterPro"/>
</dbReference>
<dbReference type="PANTHER" id="PTHR34108:SF1">
    <property type="entry name" value="SEPTUM SITE-DETERMINING PROTEIN MINC"/>
    <property type="match status" value="1"/>
</dbReference>
<comment type="subunit">
    <text evidence="6">Interacts with MinD and FtsZ.</text>
</comment>
<evidence type="ECO:0000259" key="7">
    <source>
        <dbReference type="Pfam" id="PF03775"/>
    </source>
</evidence>
<accession>A0A3Q8F6V3</accession>
<dbReference type="RefSeq" id="WP_108674036.1">
    <property type="nucleotide sequence ID" value="NZ_CP025628.1"/>
</dbReference>
<name>A0A3Q8F6V3_9PROT</name>
<evidence type="ECO:0000256" key="5">
    <source>
        <dbReference type="ARBA" id="ARBA00025606"/>
    </source>
</evidence>
<protein>
    <recommendedName>
        <fullName evidence="6">Probable septum site-determining protein MinC</fullName>
    </recommendedName>
</protein>
<dbReference type="InterPro" id="IPR016098">
    <property type="entry name" value="CAP/MinC_C"/>
</dbReference>
<dbReference type="HAMAP" id="MF_00267">
    <property type="entry name" value="MinC"/>
    <property type="match status" value="1"/>
</dbReference>
<dbReference type="Proteomes" id="UP000266796">
    <property type="component" value="Chromosome"/>
</dbReference>
<reference evidence="9 10" key="1">
    <citation type="journal article" date="2018" name="Parasitology">
        <title>The reduced genome of Candidatus Kinetoplastibacterium sorsogonicusi, the endosymbiont of Kentomonas sorsogonicus (Trypanosomatidae): loss of the haem-synthesis pathway.</title>
        <authorList>
            <person name="Silva F.M."/>
            <person name="Kostygov A.Y."/>
            <person name="Spodareva V.V."/>
            <person name="Butenko A."/>
            <person name="Tossou R."/>
            <person name="Lukes J."/>
            <person name="Yurchenko V."/>
            <person name="Alves J.M.P."/>
        </authorList>
    </citation>
    <scope>NUCLEOTIDE SEQUENCE [LARGE SCALE GENOMIC DNA]</scope>
    <source>
        <strain evidence="9 10">MF-08</strain>
    </source>
</reference>
<dbReference type="Pfam" id="PF03775">
    <property type="entry name" value="MinC_C"/>
    <property type="match status" value="1"/>
</dbReference>
<evidence type="ECO:0000256" key="4">
    <source>
        <dbReference type="ARBA" id="ARBA00023306"/>
    </source>
</evidence>
<dbReference type="AlphaFoldDB" id="A0A3Q8F6V3"/>
<organism evidence="9 10">
    <name type="scientific">Candidatus Kinetoplastidibacterium kentomonadis</name>
    <dbReference type="NCBI Taxonomy" id="1576550"/>
    <lineage>
        <taxon>Bacteria</taxon>
        <taxon>Pseudomonadati</taxon>
        <taxon>Pseudomonadota</taxon>
        <taxon>Betaproteobacteria</taxon>
        <taxon>Candidatus Kinetoplastidibacterium</taxon>
    </lineage>
</organism>
<dbReference type="InterPro" id="IPR036145">
    <property type="entry name" value="MinC_C_sf"/>
</dbReference>
<dbReference type="InterPro" id="IPR007874">
    <property type="entry name" value="MinC_N"/>
</dbReference>
<evidence type="ECO:0000313" key="10">
    <source>
        <dbReference type="Proteomes" id="UP000266796"/>
    </source>
</evidence>
<comment type="function">
    <text evidence="5 6">Cell division inhibitor that blocks the formation of polar Z ring septums. Rapidly oscillates between the poles of the cell to destabilize FtsZ filaments that have formed before they mature into polar Z rings. Prevents FtsZ polymerization.</text>
</comment>
<dbReference type="NCBIfam" id="TIGR01222">
    <property type="entry name" value="minC"/>
    <property type="match status" value="1"/>
</dbReference>
<dbReference type="InterPro" id="IPR005526">
    <property type="entry name" value="Septum_form_inhib_MinC_C"/>
</dbReference>
<dbReference type="PANTHER" id="PTHR34108">
    <property type="entry name" value="SEPTUM SITE-DETERMINING PROTEIN MINC"/>
    <property type="match status" value="1"/>
</dbReference>
<dbReference type="GO" id="GO:0000917">
    <property type="term" value="P:division septum assembly"/>
    <property type="evidence" value="ECO:0007669"/>
    <property type="project" value="UniProtKB-KW"/>
</dbReference>
<evidence type="ECO:0000256" key="3">
    <source>
        <dbReference type="ARBA" id="ARBA00023210"/>
    </source>
</evidence>
<dbReference type="Gene3D" id="2.160.20.70">
    <property type="match status" value="1"/>
</dbReference>
<evidence type="ECO:0000259" key="8">
    <source>
        <dbReference type="Pfam" id="PF05209"/>
    </source>
</evidence>
<evidence type="ECO:0000256" key="2">
    <source>
        <dbReference type="ARBA" id="ARBA00022618"/>
    </source>
</evidence>
<dbReference type="KEGG" id="kso:CKSOR_00527"/>
<evidence type="ECO:0000256" key="6">
    <source>
        <dbReference type="HAMAP-Rule" id="MF_00267"/>
    </source>
</evidence>
<dbReference type="SUPFAM" id="SSF63848">
    <property type="entry name" value="Cell-division inhibitor MinC, C-terminal domain"/>
    <property type="match status" value="1"/>
</dbReference>
<feature type="domain" description="Septum formation inhibitor MinC C-terminal" evidence="7">
    <location>
        <begin position="123"/>
        <end position="225"/>
    </location>
</feature>
<comment type="similarity">
    <text evidence="1 6">Belongs to the MinC family.</text>
</comment>
<evidence type="ECO:0000256" key="1">
    <source>
        <dbReference type="ARBA" id="ARBA00006291"/>
    </source>
</evidence>
<feature type="domain" description="Septum formation inhibitor MinC N-terminal" evidence="8">
    <location>
        <begin position="12"/>
        <end position="81"/>
    </location>
</feature>
<dbReference type="InterPro" id="IPR013033">
    <property type="entry name" value="MinC"/>
</dbReference>
<sequence>MNTTTQYLYSIIDFKGITLYAIKLVIYSNDINLININLRQHISKNPLFFQNESLILDLTNVNDDIDVKELLNVLKQHKLNIIGFNAIGNNYSNLIIYGIPYIDNTYINKNYNKQTSIQEPTLIINKPLRSGQKIYAKNADLVIIGMVSQGAEIIADGHIHVYGPLRGKAIAGANGNVKSCIFTTQLDAELLSISGIYNMLDNKLNKNIYNRPTLTYLYNEKLYIESI</sequence>
<proteinExistence type="inferred from homology"/>
<gene>
    <name evidence="6 9" type="primary">minC</name>
    <name evidence="9" type="ORF">CKSOR_00527</name>
</gene>
<evidence type="ECO:0000313" key="9">
    <source>
        <dbReference type="EMBL" id="AWD32633.1"/>
    </source>
</evidence>
<dbReference type="Gene3D" id="3.30.70.260">
    <property type="match status" value="1"/>
</dbReference>
<dbReference type="Pfam" id="PF05209">
    <property type="entry name" value="MinC_N"/>
    <property type="match status" value="1"/>
</dbReference>
<dbReference type="GO" id="GO:0051302">
    <property type="term" value="P:regulation of cell division"/>
    <property type="evidence" value="ECO:0007669"/>
    <property type="project" value="InterPro"/>
</dbReference>